<evidence type="ECO:0000313" key="2">
    <source>
        <dbReference type="Ensembl" id="ENSSFOP00015018556.2"/>
    </source>
</evidence>
<reference evidence="2" key="3">
    <citation type="submission" date="2025-09" db="UniProtKB">
        <authorList>
            <consortium name="Ensembl"/>
        </authorList>
    </citation>
    <scope>IDENTIFICATION</scope>
</reference>
<dbReference type="Proteomes" id="UP000694397">
    <property type="component" value="Chromosome 2"/>
</dbReference>
<evidence type="ECO:0000313" key="3">
    <source>
        <dbReference type="Proteomes" id="UP000694397"/>
    </source>
</evidence>
<sequence>MLSFLQPPSHCRTKSKWQKSKSAEIQSTSSLMKVKYGAEGGKNQEFCKIYVFSVFLAKGAGITYRPSEGRKFATRKTLKHTFNTLLMTGL</sequence>
<dbReference type="AlphaFoldDB" id="A0A8C9RL30"/>
<name>A0A8C9RL30_SCLFO</name>
<reference evidence="2 3" key="1">
    <citation type="submission" date="2019-04" db="EMBL/GenBank/DDBJ databases">
        <authorList>
            <consortium name="Wellcome Sanger Institute Data Sharing"/>
        </authorList>
    </citation>
    <scope>NUCLEOTIDE SEQUENCE [LARGE SCALE GENOMIC DNA]</scope>
</reference>
<accession>A0A8C9RL30</accession>
<reference evidence="2" key="2">
    <citation type="submission" date="2025-08" db="UniProtKB">
        <authorList>
            <consortium name="Ensembl"/>
        </authorList>
    </citation>
    <scope>IDENTIFICATION</scope>
</reference>
<organism evidence="2 3">
    <name type="scientific">Scleropages formosus</name>
    <name type="common">Asian bonytongue</name>
    <name type="synonym">Osteoglossum formosum</name>
    <dbReference type="NCBI Taxonomy" id="113540"/>
    <lineage>
        <taxon>Eukaryota</taxon>
        <taxon>Metazoa</taxon>
        <taxon>Chordata</taxon>
        <taxon>Craniata</taxon>
        <taxon>Vertebrata</taxon>
        <taxon>Euteleostomi</taxon>
        <taxon>Actinopterygii</taxon>
        <taxon>Neopterygii</taxon>
        <taxon>Teleostei</taxon>
        <taxon>Osteoglossocephala</taxon>
        <taxon>Osteoglossomorpha</taxon>
        <taxon>Osteoglossiformes</taxon>
        <taxon>Osteoglossidae</taxon>
        <taxon>Scleropages</taxon>
    </lineage>
</organism>
<evidence type="ECO:0000256" key="1">
    <source>
        <dbReference type="SAM" id="MobiDB-lite"/>
    </source>
</evidence>
<proteinExistence type="predicted"/>
<feature type="region of interest" description="Disordered" evidence="1">
    <location>
        <begin position="1"/>
        <end position="21"/>
    </location>
</feature>
<dbReference type="Ensembl" id="ENSSFOT00015018768.2">
    <property type="protein sequence ID" value="ENSSFOP00015018556.2"/>
    <property type="gene ID" value="ENSSFOG00015011921.2"/>
</dbReference>
<keyword evidence="3" id="KW-1185">Reference proteome</keyword>
<protein>
    <submittedName>
        <fullName evidence="2">Uncharacterized protein</fullName>
    </submittedName>
</protein>